<feature type="domain" description="NrtR DNA-binding winged helix" evidence="1">
    <location>
        <begin position="199"/>
        <end position="259"/>
    </location>
</feature>
<accession>H1HNH1</accession>
<dbReference type="SUPFAM" id="SSF55811">
    <property type="entry name" value="Nudix"/>
    <property type="match status" value="1"/>
</dbReference>
<dbReference type="Pfam" id="PF21906">
    <property type="entry name" value="WHD_NrtR"/>
    <property type="match status" value="1"/>
</dbReference>
<dbReference type="CDD" id="cd18873">
    <property type="entry name" value="NUDIX_NadM_like"/>
    <property type="match status" value="1"/>
</dbReference>
<proteinExistence type="predicted"/>
<dbReference type="InterPro" id="IPR036390">
    <property type="entry name" value="WH_DNA-bd_sf"/>
</dbReference>
<protein>
    <recommendedName>
        <fullName evidence="1">NrtR DNA-binding winged helix domain-containing protein</fullName>
    </recommendedName>
</protein>
<evidence type="ECO:0000313" key="3">
    <source>
        <dbReference type="Proteomes" id="UP000003167"/>
    </source>
</evidence>
<sequence>MLQTKRNMDGNLSHLFPISIEEARKFVRESPKLFYHNISVDIVIIGYHERSLKVLLEKPQFSAHEWMLPGGYIRRNQTAEEAAQKVVQDRTRLKGLTLQQYMVYSAPERTWGKQNNIRKLLENAGIEIDDDFWMFDKFLTIGFFALTEYAQVKPSGDLYSEECKWFSLDEMPPLIFNHRQMIADALHRLRHHVVFHPIGYSLLPVKFTLPEIQSLYETILGKKLDARNFAKKLTNLGIIVKTNETRNIGAHRSPYLYMFDKVRYDEFLEQNEALIL</sequence>
<dbReference type="PATRIC" id="fig|999422.3.peg.1802"/>
<dbReference type="Proteomes" id="UP000003167">
    <property type="component" value="Unassembled WGS sequence"/>
</dbReference>
<reference evidence="2 3" key="1">
    <citation type="submission" date="2011-12" db="EMBL/GenBank/DDBJ databases">
        <title>The Genome Sequence of Prevotella maculosa OT 289.</title>
        <authorList>
            <consortium name="The Broad Institute Genome Sequencing Platform"/>
            <person name="Earl A."/>
            <person name="Ward D."/>
            <person name="Feldgarden M."/>
            <person name="Gevers D."/>
            <person name="Izard J."/>
            <person name="Blanton J.M."/>
            <person name="Mathney J."/>
            <person name="Tanner A.C."/>
            <person name="Dewhirst F.E."/>
            <person name="Young S.K."/>
            <person name="Zeng Q."/>
            <person name="Gargeya S."/>
            <person name="Fitzgerald M."/>
            <person name="Haas B."/>
            <person name="Abouelleil A."/>
            <person name="Alvarado L."/>
            <person name="Arachchi H.M."/>
            <person name="Berlin A."/>
            <person name="Chapman S.B."/>
            <person name="Gearin G."/>
            <person name="Goldberg J."/>
            <person name="Griggs A."/>
            <person name="Gujja S."/>
            <person name="Hansen M."/>
            <person name="Heiman D."/>
            <person name="Howarth C."/>
            <person name="Larimer J."/>
            <person name="Lui A."/>
            <person name="MacDonald P.J.P."/>
            <person name="McCowen C."/>
            <person name="Montmayeur A."/>
            <person name="Murphy C."/>
            <person name="Neiman D."/>
            <person name="Pearson M."/>
            <person name="Priest M."/>
            <person name="Roberts A."/>
            <person name="Saif S."/>
            <person name="Shea T."/>
            <person name="Sisk P."/>
            <person name="Stolte C."/>
            <person name="Sykes S."/>
            <person name="Wortman J."/>
            <person name="Nusbaum C."/>
            <person name="Birren B."/>
        </authorList>
    </citation>
    <scope>NUCLEOTIDE SEQUENCE [LARGE SCALE GENOMIC DNA]</scope>
    <source>
        <strain evidence="2 3">OT 289</strain>
    </source>
</reference>
<dbReference type="Gene3D" id="3.90.79.10">
    <property type="entry name" value="Nucleoside Triphosphate Pyrophosphohydrolase"/>
    <property type="match status" value="1"/>
</dbReference>
<dbReference type="InterPro" id="IPR036388">
    <property type="entry name" value="WH-like_DNA-bd_sf"/>
</dbReference>
<dbReference type="EMBL" id="AGEK01000029">
    <property type="protein sequence ID" value="EHO69450.1"/>
    <property type="molecule type" value="Genomic_DNA"/>
</dbReference>
<evidence type="ECO:0000313" key="2">
    <source>
        <dbReference type="EMBL" id="EHO69450.1"/>
    </source>
</evidence>
<dbReference type="InterPro" id="IPR054105">
    <property type="entry name" value="WHD_NrtR"/>
</dbReference>
<dbReference type="AlphaFoldDB" id="H1HNH1"/>
<dbReference type="PANTHER" id="PTHR43736">
    <property type="entry name" value="ADP-RIBOSE PYROPHOSPHATASE"/>
    <property type="match status" value="1"/>
</dbReference>
<evidence type="ECO:0000259" key="1">
    <source>
        <dbReference type="Pfam" id="PF21906"/>
    </source>
</evidence>
<keyword evidence="3" id="KW-1185">Reference proteome</keyword>
<dbReference type="Gene3D" id="1.10.10.10">
    <property type="entry name" value="Winged helix-like DNA-binding domain superfamily/Winged helix DNA-binding domain"/>
    <property type="match status" value="1"/>
</dbReference>
<dbReference type="SUPFAM" id="SSF46785">
    <property type="entry name" value="Winged helix' DNA-binding domain"/>
    <property type="match status" value="1"/>
</dbReference>
<dbReference type="STRING" id="999422.HMPREF9944_01715"/>
<organism evidence="2 3">
    <name type="scientific">Segatella maculosa OT 289</name>
    <dbReference type="NCBI Taxonomy" id="999422"/>
    <lineage>
        <taxon>Bacteria</taxon>
        <taxon>Pseudomonadati</taxon>
        <taxon>Bacteroidota</taxon>
        <taxon>Bacteroidia</taxon>
        <taxon>Bacteroidales</taxon>
        <taxon>Prevotellaceae</taxon>
        <taxon>Segatella</taxon>
    </lineage>
</organism>
<dbReference type="InterPro" id="IPR015797">
    <property type="entry name" value="NUDIX_hydrolase-like_dom_sf"/>
</dbReference>
<name>H1HNH1_9BACT</name>
<dbReference type="PANTHER" id="PTHR43736:SF4">
    <property type="entry name" value="SLR1690 PROTEIN"/>
    <property type="match status" value="1"/>
</dbReference>
<comment type="caution">
    <text evidence="2">The sequence shown here is derived from an EMBL/GenBank/DDBJ whole genome shotgun (WGS) entry which is preliminary data.</text>
</comment>
<gene>
    <name evidence="2" type="ORF">HMPREF9944_01715</name>
</gene>
<dbReference type="HOGENOM" id="CLU_037162_3_1_10"/>